<dbReference type="AlphaFoldDB" id="A0A918XNA6"/>
<protein>
    <submittedName>
        <fullName evidence="1">ABC transporter substrate-binding protein</fullName>
    </submittedName>
</protein>
<evidence type="ECO:0000313" key="2">
    <source>
        <dbReference type="Proteomes" id="UP000630353"/>
    </source>
</evidence>
<evidence type="ECO:0000313" key="1">
    <source>
        <dbReference type="EMBL" id="GHD40683.1"/>
    </source>
</evidence>
<dbReference type="Proteomes" id="UP000630353">
    <property type="component" value="Unassembled WGS sequence"/>
</dbReference>
<keyword evidence="2" id="KW-1185">Reference proteome</keyword>
<dbReference type="EMBL" id="BMZS01000001">
    <property type="protein sequence ID" value="GHD40683.1"/>
    <property type="molecule type" value="Genomic_DNA"/>
</dbReference>
<dbReference type="Pfam" id="PF13531">
    <property type="entry name" value="SBP_bac_11"/>
    <property type="match status" value="1"/>
</dbReference>
<dbReference type="GO" id="GO:0015689">
    <property type="term" value="P:molybdate ion transport"/>
    <property type="evidence" value="ECO:0007669"/>
    <property type="project" value="TreeGrafter"/>
</dbReference>
<dbReference type="GO" id="GO:0030973">
    <property type="term" value="F:molybdate ion binding"/>
    <property type="evidence" value="ECO:0007669"/>
    <property type="project" value="TreeGrafter"/>
</dbReference>
<reference evidence="1" key="1">
    <citation type="journal article" date="2014" name="Int. J. Syst. Evol. Microbiol.">
        <title>Complete genome sequence of Corynebacterium casei LMG S-19264T (=DSM 44701T), isolated from a smear-ripened cheese.</title>
        <authorList>
            <consortium name="US DOE Joint Genome Institute (JGI-PGF)"/>
            <person name="Walter F."/>
            <person name="Albersmeier A."/>
            <person name="Kalinowski J."/>
            <person name="Ruckert C."/>
        </authorList>
    </citation>
    <scope>NUCLEOTIDE SEQUENCE</scope>
    <source>
        <strain evidence="1">KCTC 42651</strain>
    </source>
</reference>
<gene>
    <name evidence="1" type="ORF">GCM10017083_04190</name>
</gene>
<organism evidence="1 2">
    <name type="scientific">Thalassobaculum fulvum</name>
    <dbReference type="NCBI Taxonomy" id="1633335"/>
    <lineage>
        <taxon>Bacteria</taxon>
        <taxon>Pseudomonadati</taxon>
        <taxon>Pseudomonadota</taxon>
        <taxon>Alphaproteobacteria</taxon>
        <taxon>Rhodospirillales</taxon>
        <taxon>Thalassobaculaceae</taxon>
        <taxon>Thalassobaculum</taxon>
    </lineage>
</organism>
<accession>A0A918XNA6</accession>
<dbReference type="PANTHER" id="PTHR30632">
    <property type="entry name" value="MOLYBDATE-BINDING PERIPLASMIC PROTEIN"/>
    <property type="match status" value="1"/>
</dbReference>
<reference evidence="1" key="2">
    <citation type="submission" date="2020-09" db="EMBL/GenBank/DDBJ databases">
        <authorList>
            <person name="Sun Q."/>
            <person name="Kim S."/>
        </authorList>
    </citation>
    <scope>NUCLEOTIDE SEQUENCE</scope>
    <source>
        <strain evidence="1">KCTC 42651</strain>
    </source>
</reference>
<dbReference type="PANTHER" id="PTHR30632:SF0">
    <property type="entry name" value="SULFATE-BINDING PROTEIN"/>
    <property type="match status" value="1"/>
</dbReference>
<name>A0A918XNA6_9PROT</name>
<proteinExistence type="predicted"/>
<dbReference type="InterPro" id="IPR050682">
    <property type="entry name" value="ModA/WtpA"/>
</dbReference>
<dbReference type="SUPFAM" id="SSF53850">
    <property type="entry name" value="Periplasmic binding protein-like II"/>
    <property type="match status" value="1"/>
</dbReference>
<dbReference type="RefSeq" id="WP_189987245.1">
    <property type="nucleotide sequence ID" value="NZ_BMZS01000001.1"/>
</dbReference>
<comment type="caution">
    <text evidence="1">The sequence shown here is derived from an EMBL/GenBank/DDBJ whole genome shotgun (WGS) entry which is preliminary data.</text>
</comment>
<sequence length="243" mass="24795">MTGAGRPALWAAGSLAGAVADLTAKLGHDVATVFGPSGLLRRRIAAGEPCDLFLSADLGHPVALARAGWAGAVARFASNALCALVRPGLNVGPTDLLDRLLDPAVTVGTSTPGADPSGDYAWKLFAAAETVRPGARAALVAKARVLTGGKVPPAPPPGRHVYAWLVDSGQAELFLTYRTNALQAVADNPALGIVEPPPTLSVAASYALAVRRDAPRSVRPLALAILAPEGRAVLDAHGFVTDD</sequence>
<dbReference type="Gene3D" id="3.40.190.10">
    <property type="entry name" value="Periplasmic binding protein-like II"/>
    <property type="match status" value="2"/>
</dbReference>